<gene>
    <name evidence="2" type="ORF">CPHO_10615</name>
</gene>
<dbReference type="RefSeq" id="WP_075736695.1">
    <property type="nucleotide sequence ID" value="NZ_CP009249.1"/>
</dbReference>
<evidence type="ECO:0000313" key="3">
    <source>
        <dbReference type="Proteomes" id="UP000185491"/>
    </source>
</evidence>
<reference evidence="2 3" key="1">
    <citation type="submission" date="2014-08" db="EMBL/GenBank/DDBJ databases">
        <title>Complete genome sequence of Corynebacterium phocae M408/89/1(T)(=DSM 44612(T)), isolated from the common seal (Phoca vitulina).</title>
        <authorList>
            <person name="Ruckert C."/>
            <person name="Albersmeier A."/>
            <person name="Winkler A."/>
            <person name="Kalinowski J."/>
        </authorList>
    </citation>
    <scope>NUCLEOTIDE SEQUENCE [LARGE SCALE GENOMIC DNA]</scope>
    <source>
        <strain evidence="2 3">M408/89/1</strain>
    </source>
</reference>
<dbReference type="KEGG" id="cpho:CPHO_10615"/>
<organism evidence="2 3">
    <name type="scientific">Corynebacterium phocae</name>
    <dbReference type="NCBI Taxonomy" id="161895"/>
    <lineage>
        <taxon>Bacteria</taxon>
        <taxon>Bacillati</taxon>
        <taxon>Actinomycetota</taxon>
        <taxon>Actinomycetes</taxon>
        <taxon>Mycobacteriales</taxon>
        <taxon>Corynebacteriaceae</taxon>
        <taxon>Corynebacterium</taxon>
    </lineage>
</organism>
<proteinExistence type="predicted"/>
<dbReference type="InterPro" id="IPR025111">
    <property type="entry name" value="DUF4032"/>
</dbReference>
<keyword evidence="2" id="KW-0418">Kinase</keyword>
<evidence type="ECO:0000313" key="2">
    <source>
        <dbReference type="EMBL" id="APT93791.1"/>
    </source>
</evidence>
<accession>A0A1L7D6W3</accession>
<dbReference type="STRING" id="161895.CPHO_10615"/>
<sequence length="433" mass="48903">MTNSMNIDGSAYAPSLLPLPWSTPLDKWGDDVVVRLPRGISRHVVRFVHLGDATGTDFATMSPTGGIIAAIKEIGRKTAHHEYAMLRELRRVKAPAVTPIAVITGRRSPEWEVLTAALVTEHLRFSLPYREIFSQKLEPAMADKLIRALAILLVRLHLLNFYWGDVSLSNTLFRRDADTFSAYLVDAETGEFQPELSRNRRLYDVEIARVNVIGELMDLSSGGTLDPEIDPIALGNSIETYYVDLWAQLTEEFEVPAAEYWRVKERVEKLAEMGFDIGELRLSSGASGMITAKPKIVDAGHHRNLIVSLLGMDVEEQQARRFLSEIRHYQADLPIQQAARAWYNEEYLPTVQAIPPELIDKLEPPQIFHEILDHRYFLSQENARAVPIEEAATSYYHKVLPSHRDEKVLIVHPNSEESDLDGGLADDLDFLDN</sequence>
<keyword evidence="3" id="KW-1185">Reference proteome</keyword>
<dbReference type="OrthoDB" id="1550523at2"/>
<dbReference type="InterPro" id="IPR011009">
    <property type="entry name" value="Kinase-like_dom_sf"/>
</dbReference>
<name>A0A1L7D6W3_9CORY</name>
<feature type="domain" description="DUF4032" evidence="1">
    <location>
        <begin position="245"/>
        <end position="400"/>
    </location>
</feature>
<dbReference type="Proteomes" id="UP000185491">
    <property type="component" value="Chromosome"/>
</dbReference>
<protein>
    <submittedName>
        <fullName evidence="2">Lipopolysaccharide kinase</fullName>
    </submittedName>
</protein>
<dbReference type="AlphaFoldDB" id="A0A1L7D6W3"/>
<dbReference type="SUPFAM" id="SSF56112">
    <property type="entry name" value="Protein kinase-like (PK-like)"/>
    <property type="match status" value="1"/>
</dbReference>
<evidence type="ECO:0000259" key="1">
    <source>
        <dbReference type="Pfam" id="PF13224"/>
    </source>
</evidence>
<keyword evidence="2" id="KW-0808">Transferase</keyword>
<dbReference type="EMBL" id="CP009249">
    <property type="protein sequence ID" value="APT93791.1"/>
    <property type="molecule type" value="Genomic_DNA"/>
</dbReference>
<dbReference type="Pfam" id="PF13224">
    <property type="entry name" value="DUF4032"/>
    <property type="match status" value="1"/>
</dbReference>
<dbReference type="Pfam" id="PF06293">
    <property type="entry name" value="Kdo"/>
    <property type="match status" value="1"/>
</dbReference>
<dbReference type="GO" id="GO:0016301">
    <property type="term" value="F:kinase activity"/>
    <property type="evidence" value="ECO:0007669"/>
    <property type="project" value="UniProtKB-KW"/>
</dbReference>